<dbReference type="AlphaFoldDB" id="A0A6A6TZB7"/>
<evidence type="ECO:0000313" key="4">
    <source>
        <dbReference type="Proteomes" id="UP000799302"/>
    </source>
</evidence>
<evidence type="ECO:0000256" key="2">
    <source>
        <dbReference type="SAM" id="Phobius"/>
    </source>
</evidence>
<dbReference type="EMBL" id="MU004242">
    <property type="protein sequence ID" value="KAF2664517.1"/>
    <property type="molecule type" value="Genomic_DNA"/>
</dbReference>
<proteinExistence type="predicted"/>
<feature type="region of interest" description="Disordered" evidence="1">
    <location>
        <begin position="104"/>
        <end position="127"/>
    </location>
</feature>
<feature type="transmembrane region" description="Helical" evidence="2">
    <location>
        <begin position="164"/>
        <end position="186"/>
    </location>
</feature>
<evidence type="ECO:0000256" key="1">
    <source>
        <dbReference type="SAM" id="MobiDB-lite"/>
    </source>
</evidence>
<sequence length="497" mass="56505">MDSPAPTFRKPDYNGETGVAVFVPVVASDESIITHVKQDVDQSISETNDRNPKQNEATQSQKPTSTPDLHNEEKNRQVTTESDTPLEEHHLTFSDTAKHAAEKVSQKLQLHREHARGPSEARQRRQSHAVIPNDEVHLPLYIHLRNAVYGSLVMYTTFPYWDMAFWSGWSYTWGSILFIIDGFWAWTPLQWPNSEFKGESEYGVGLLFFFGALFYQLGATMAYLEAINDGSFAGRAMKRHLEGHDEDAKRLLDEKLHMFFGHMIPHHHDDKEDEEDMEKQQSVDPEAGWNTRDRKERPGSIYPTNKAPAPRRGGVDVGAAEQTEFHEYLTWRWWPTWHALKTYHIREMGYIACVIQLFGATLYGICGVISLPGILSNFQPWQELGGYWIPQIVASLCFLTAGIMFTVITQDSWYRPLPRRIAWWIGIWATIGAVGFILSASFGVRSGDSTGAAYQSSLSSTWGSVAYLISSWLQWCESVNNGPVLAFPNNRIPTIMR</sequence>
<evidence type="ECO:0008006" key="5">
    <source>
        <dbReference type="Google" id="ProtNLM"/>
    </source>
</evidence>
<feature type="transmembrane region" description="Helical" evidence="2">
    <location>
        <begin position="206"/>
        <end position="227"/>
    </location>
</feature>
<gene>
    <name evidence="3" type="ORF">BT63DRAFT_443594</name>
</gene>
<keyword evidence="2" id="KW-1133">Transmembrane helix</keyword>
<feature type="transmembrane region" description="Helical" evidence="2">
    <location>
        <begin position="350"/>
        <end position="375"/>
    </location>
</feature>
<feature type="transmembrane region" description="Helical" evidence="2">
    <location>
        <begin position="387"/>
        <end position="409"/>
    </location>
</feature>
<keyword evidence="4" id="KW-1185">Reference proteome</keyword>
<feature type="region of interest" description="Disordered" evidence="1">
    <location>
        <begin position="269"/>
        <end position="314"/>
    </location>
</feature>
<accession>A0A6A6TZB7</accession>
<keyword evidence="2" id="KW-0812">Transmembrane</keyword>
<keyword evidence="2" id="KW-0472">Membrane</keyword>
<protein>
    <recommendedName>
        <fullName evidence="5">Integral membrane protein</fullName>
    </recommendedName>
</protein>
<dbReference type="OrthoDB" id="2603at2759"/>
<feature type="transmembrane region" description="Helical" evidence="2">
    <location>
        <begin position="421"/>
        <end position="444"/>
    </location>
</feature>
<evidence type="ECO:0000313" key="3">
    <source>
        <dbReference type="EMBL" id="KAF2664517.1"/>
    </source>
</evidence>
<feature type="compositionally biased region" description="Polar residues" evidence="1">
    <location>
        <begin position="54"/>
        <end position="68"/>
    </location>
</feature>
<dbReference type="Proteomes" id="UP000799302">
    <property type="component" value="Unassembled WGS sequence"/>
</dbReference>
<reference evidence="3" key="1">
    <citation type="journal article" date="2020" name="Stud. Mycol.">
        <title>101 Dothideomycetes genomes: a test case for predicting lifestyles and emergence of pathogens.</title>
        <authorList>
            <person name="Haridas S."/>
            <person name="Albert R."/>
            <person name="Binder M."/>
            <person name="Bloem J."/>
            <person name="Labutti K."/>
            <person name="Salamov A."/>
            <person name="Andreopoulos B."/>
            <person name="Baker S."/>
            <person name="Barry K."/>
            <person name="Bills G."/>
            <person name="Bluhm B."/>
            <person name="Cannon C."/>
            <person name="Castanera R."/>
            <person name="Culley D."/>
            <person name="Daum C."/>
            <person name="Ezra D."/>
            <person name="Gonzalez J."/>
            <person name="Henrissat B."/>
            <person name="Kuo A."/>
            <person name="Liang C."/>
            <person name="Lipzen A."/>
            <person name="Lutzoni F."/>
            <person name="Magnuson J."/>
            <person name="Mondo S."/>
            <person name="Nolan M."/>
            <person name="Ohm R."/>
            <person name="Pangilinan J."/>
            <person name="Park H.-J."/>
            <person name="Ramirez L."/>
            <person name="Alfaro M."/>
            <person name="Sun H."/>
            <person name="Tritt A."/>
            <person name="Yoshinaga Y."/>
            <person name="Zwiers L.-H."/>
            <person name="Turgeon B."/>
            <person name="Goodwin S."/>
            <person name="Spatafora J."/>
            <person name="Crous P."/>
            <person name="Grigoriev I."/>
        </authorList>
    </citation>
    <scope>NUCLEOTIDE SEQUENCE</scope>
    <source>
        <strain evidence="3">CBS 115976</strain>
    </source>
</reference>
<name>A0A6A6TZB7_9PEZI</name>
<organism evidence="3 4">
    <name type="scientific">Microthyrium microscopicum</name>
    <dbReference type="NCBI Taxonomy" id="703497"/>
    <lineage>
        <taxon>Eukaryota</taxon>
        <taxon>Fungi</taxon>
        <taxon>Dikarya</taxon>
        <taxon>Ascomycota</taxon>
        <taxon>Pezizomycotina</taxon>
        <taxon>Dothideomycetes</taxon>
        <taxon>Dothideomycetes incertae sedis</taxon>
        <taxon>Microthyriales</taxon>
        <taxon>Microthyriaceae</taxon>
        <taxon>Microthyrium</taxon>
    </lineage>
</organism>
<feature type="region of interest" description="Disordered" evidence="1">
    <location>
        <begin position="37"/>
        <end position="87"/>
    </location>
</feature>
<feature type="compositionally biased region" description="Basic and acidic residues" evidence="1">
    <location>
        <begin position="104"/>
        <end position="123"/>
    </location>
</feature>